<dbReference type="Gene3D" id="1.10.3730.20">
    <property type="match status" value="1"/>
</dbReference>
<evidence type="ECO:0000313" key="3">
    <source>
        <dbReference type="EMBL" id="MFD1805818.1"/>
    </source>
</evidence>
<feature type="transmembrane region" description="Helical" evidence="1">
    <location>
        <begin position="256"/>
        <end position="274"/>
    </location>
</feature>
<feature type="transmembrane region" description="Helical" evidence="1">
    <location>
        <begin position="225"/>
        <end position="244"/>
    </location>
</feature>
<dbReference type="EMBL" id="JBHUFP010000005">
    <property type="protein sequence ID" value="MFD1805818.1"/>
    <property type="molecule type" value="Genomic_DNA"/>
</dbReference>
<keyword evidence="1" id="KW-0812">Transmembrane</keyword>
<sequence>MTTKYSGYLWGILSGLLWGIAGILYEMLNTTYPFTTSLTIILSLLFVIEFSAFIFCFVSHYKLNLFKEYDFKNKRVFLGIVAGVIGGPIGMLCYLQAIQYIGVGYAAPISSAYPVFGAILAFLFLKDTMTKLGILGLCLAIGCTILLGLDANTSQFSLLGIFLAIVCALSWGGEIVISSYVMQSINSSIAYFFRQLGSSIGYFILLCSFDVKFFGLIEFFKDKQFSLIILLIIVSSMTSYFLYYKAIYLIKPIRAMMLNITYGFWIILIGFILNNTSIDLTTVFLVVGVVLGAGLTLKDKRENV</sequence>
<reference evidence="4" key="1">
    <citation type="journal article" date="2019" name="Int. J. Syst. Evol. Microbiol.">
        <title>The Global Catalogue of Microorganisms (GCM) 10K type strain sequencing project: providing services to taxonomists for standard genome sequencing and annotation.</title>
        <authorList>
            <consortium name="The Broad Institute Genomics Platform"/>
            <consortium name="The Broad Institute Genome Sequencing Center for Infectious Disease"/>
            <person name="Wu L."/>
            <person name="Ma J."/>
        </authorList>
    </citation>
    <scope>NUCLEOTIDE SEQUENCE [LARGE SCALE GENOMIC DNA]</scope>
    <source>
        <strain evidence="4">CCM 7950</strain>
    </source>
</reference>
<feature type="transmembrane region" description="Helical" evidence="1">
    <location>
        <begin position="280"/>
        <end position="297"/>
    </location>
</feature>
<dbReference type="SUPFAM" id="SSF103481">
    <property type="entry name" value="Multidrug resistance efflux transporter EmrE"/>
    <property type="match status" value="1"/>
</dbReference>
<dbReference type="PANTHER" id="PTHR22911">
    <property type="entry name" value="ACYL-MALONYL CONDENSING ENZYME-RELATED"/>
    <property type="match status" value="1"/>
</dbReference>
<gene>
    <name evidence="3" type="ORF">ACFSAV_05410</name>
</gene>
<keyword evidence="1" id="KW-0472">Membrane</keyword>
<dbReference type="InterPro" id="IPR000620">
    <property type="entry name" value="EamA_dom"/>
</dbReference>
<dbReference type="RefSeq" id="WP_379097097.1">
    <property type="nucleotide sequence ID" value="NZ_JBHUFP010000005.1"/>
</dbReference>
<accession>A0ABW4NU76</accession>
<feature type="transmembrane region" description="Helical" evidence="1">
    <location>
        <begin position="155"/>
        <end position="177"/>
    </location>
</feature>
<feature type="transmembrane region" description="Helical" evidence="1">
    <location>
        <begin position="103"/>
        <end position="125"/>
    </location>
</feature>
<comment type="caution">
    <text evidence="3">The sequence shown here is derived from an EMBL/GenBank/DDBJ whole genome shotgun (WGS) entry which is preliminary data.</text>
</comment>
<dbReference type="InterPro" id="IPR037185">
    <property type="entry name" value="EmrE-like"/>
</dbReference>
<feature type="transmembrane region" description="Helical" evidence="1">
    <location>
        <begin position="132"/>
        <end position="149"/>
    </location>
</feature>
<protein>
    <submittedName>
        <fullName evidence="3">DMT family transporter</fullName>
    </submittedName>
</protein>
<dbReference type="PANTHER" id="PTHR22911:SF137">
    <property type="entry name" value="SOLUTE CARRIER FAMILY 35 MEMBER G2-RELATED"/>
    <property type="match status" value="1"/>
</dbReference>
<evidence type="ECO:0000313" key="4">
    <source>
        <dbReference type="Proteomes" id="UP001597420"/>
    </source>
</evidence>
<evidence type="ECO:0000259" key="2">
    <source>
        <dbReference type="Pfam" id="PF00892"/>
    </source>
</evidence>
<name>A0ABW4NU76_9PAST</name>
<proteinExistence type="predicted"/>
<keyword evidence="4" id="KW-1185">Reference proteome</keyword>
<feature type="domain" description="EamA" evidence="2">
    <location>
        <begin position="6"/>
        <end position="147"/>
    </location>
</feature>
<feature type="transmembrane region" description="Helical" evidence="1">
    <location>
        <begin position="40"/>
        <end position="63"/>
    </location>
</feature>
<feature type="transmembrane region" description="Helical" evidence="1">
    <location>
        <begin position="75"/>
        <end position="97"/>
    </location>
</feature>
<feature type="domain" description="EamA" evidence="2">
    <location>
        <begin position="159"/>
        <end position="296"/>
    </location>
</feature>
<keyword evidence="1" id="KW-1133">Transmembrane helix</keyword>
<dbReference type="Pfam" id="PF00892">
    <property type="entry name" value="EamA"/>
    <property type="match status" value="2"/>
</dbReference>
<dbReference type="Proteomes" id="UP001597420">
    <property type="component" value="Unassembled WGS sequence"/>
</dbReference>
<organism evidence="3 4">
    <name type="scientific">Pasteurella oralis</name>
    <dbReference type="NCBI Taxonomy" id="1071947"/>
    <lineage>
        <taxon>Bacteria</taxon>
        <taxon>Pseudomonadati</taxon>
        <taxon>Pseudomonadota</taxon>
        <taxon>Gammaproteobacteria</taxon>
        <taxon>Pasteurellales</taxon>
        <taxon>Pasteurellaceae</taxon>
        <taxon>Pasteurella</taxon>
    </lineage>
</organism>
<evidence type="ECO:0000256" key="1">
    <source>
        <dbReference type="SAM" id="Phobius"/>
    </source>
</evidence>
<feature type="transmembrane region" description="Helical" evidence="1">
    <location>
        <begin position="7"/>
        <end position="28"/>
    </location>
</feature>